<comment type="caution">
    <text evidence="2">The sequence shown here is derived from an EMBL/GenBank/DDBJ whole genome shotgun (WGS) entry which is preliminary data.</text>
</comment>
<organism evidence="2 3">
    <name type="scientific">Papiliotrema laurentii</name>
    <name type="common">Cryptococcus laurentii</name>
    <dbReference type="NCBI Taxonomy" id="5418"/>
    <lineage>
        <taxon>Eukaryota</taxon>
        <taxon>Fungi</taxon>
        <taxon>Dikarya</taxon>
        <taxon>Basidiomycota</taxon>
        <taxon>Agaricomycotina</taxon>
        <taxon>Tremellomycetes</taxon>
        <taxon>Tremellales</taxon>
        <taxon>Rhynchogastremaceae</taxon>
        <taxon>Papiliotrema</taxon>
    </lineage>
</organism>
<protein>
    <submittedName>
        <fullName evidence="2">Uncharacterized protein</fullName>
    </submittedName>
</protein>
<feature type="region of interest" description="Disordered" evidence="1">
    <location>
        <begin position="26"/>
        <end position="45"/>
    </location>
</feature>
<keyword evidence="3" id="KW-1185">Reference proteome</keyword>
<evidence type="ECO:0000313" key="2">
    <source>
        <dbReference type="EMBL" id="KAK1920640.1"/>
    </source>
</evidence>
<gene>
    <name evidence="2" type="ORF">DB88DRAFT_475760</name>
</gene>
<evidence type="ECO:0000313" key="3">
    <source>
        <dbReference type="Proteomes" id="UP001182556"/>
    </source>
</evidence>
<dbReference type="EMBL" id="JAODAN010000015">
    <property type="protein sequence ID" value="KAK1920640.1"/>
    <property type="molecule type" value="Genomic_DNA"/>
</dbReference>
<accession>A0AAD9CUA0</accession>
<dbReference type="Proteomes" id="UP001182556">
    <property type="component" value="Unassembled WGS sequence"/>
</dbReference>
<evidence type="ECO:0000256" key="1">
    <source>
        <dbReference type="SAM" id="MobiDB-lite"/>
    </source>
</evidence>
<dbReference type="AlphaFoldDB" id="A0AAD9CUA0"/>
<sequence length="199" mass="22417">MPFNPAPESPVSGRSLPLREYFTHHERSTENELGGSTNDRTARCDPQTNIPSLHLERVPLQEAWERLKLWPWVLSASPFWCRKEAMESVTPLPRLEASGSELSDWLGNFEDVGSLTGELRLRWRAITWWADMFDCPKGSCGGYPVVLQGFKVMLADGSREHSAAKAYCAAGTDVRMADHMPKMRVASQNFCETRCMGRA</sequence>
<name>A0AAD9CUA0_PAPLA</name>
<reference evidence="2" key="1">
    <citation type="submission" date="2023-02" db="EMBL/GenBank/DDBJ databases">
        <title>Identification and recombinant expression of a fungal hydrolase from Papiliotrema laurentii that hydrolyzes apple cutin and clears colloidal polyester polyurethane.</title>
        <authorList>
            <consortium name="DOE Joint Genome Institute"/>
            <person name="Roman V.A."/>
            <person name="Bojanowski C."/>
            <person name="Crable B.R."/>
            <person name="Wagner D.N."/>
            <person name="Hung C.S."/>
            <person name="Nadeau L.J."/>
            <person name="Schratz L."/>
            <person name="Haridas S."/>
            <person name="Pangilinan J."/>
            <person name="Lipzen A."/>
            <person name="Na H."/>
            <person name="Yan M."/>
            <person name="Ng V."/>
            <person name="Grigoriev I.V."/>
            <person name="Spatafora J.W."/>
            <person name="Barlow D."/>
            <person name="Biffinger J."/>
            <person name="Kelley-Loughnane N."/>
            <person name="Varaljay V.A."/>
            <person name="Crookes-Goodson W.J."/>
        </authorList>
    </citation>
    <scope>NUCLEOTIDE SEQUENCE</scope>
    <source>
        <strain evidence="2">5307AH</strain>
    </source>
</reference>
<proteinExistence type="predicted"/>